<protein>
    <recommendedName>
        <fullName evidence="2">DUF1918 domain-containing protein</fullName>
    </recommendedName>
</protein>
<evidence type="ECO:0000256" key="1">
    <source>
        <dbReference type="SAM" id="MobiDB-lite"/>
    </source>
</evidence>
<accession>Q2J4J4</accession>
<feature type="region of interest" description="Disordered" evidence="1">
    <location>
        <begin position="1"/>
        <end position="20"/>
    </location>
</feature>
<dbReference type="Gene3D" id="2.30.30.440">
    <property type="entry name" value="Domain of unknown function DUF1918"/>
    <property type="match status" value="1"/>
</dbReference>
<evidence type="ECO:0000313" key="3">
    <source>
        <dbReference type="EMBL" id="ABD13798.1"/>
    </source>
</evidence>
<dbReference type="Proteomes" id="UP000001937">
    <property type="component" value="Chromosome"/>
</dbReference>
<keyword evidence="4" id="KW-1185">Reference proteome</keyword>
<dbReference type="SUPFAM" id="SSF50118">
    <property type="entry name" value="Cell growth inhibitor/plasmid maintenance toxic component"/>
    <property type="match status" value="1"/>
</dbReference>
<dbReference type="EMBL" id="CP000249">
    <property type="protein sequence ID" value="ABD13798.1"/>
    <property type="molecule type" value="Genomic_DNA"/>
</dbReference>
<name>Q2J4J4_FRACC</name>
<evidence type="ECO:0000259" key="2">
    <source>
        <dbReference type="Pfam" id="PF08940"/>
    </source>
</evidence>
<sequence length="91" mass="9956">MRSVTGASRQSRPDRPAGRSTIMMFASVGERFVVHGRTVGSPERHGTVVEVRGEDGGPPFVVRWDDGHEGLFFPSYDSLVELRPSRESAGV</sequence>
<dbReference type="KEGG" id="fra:Francci3_4452"/>
<dbReference type="STRING" id="106370.Francci3_4452"/>
<dbReference type="Pfam" id="PF08940">
    <property type="entry name" value="DUF1918"/>
    <property type="match status" value="1"/>
</dbReference>
<dbReference type="InterPro" id="IPR015035">
    <property type="entry name" value="DUF1918"/>
</dbReference>
<gene>
    <name evidence="3" type="ordered locus">Francci3_4452</name>
</gene>
<feature type="domain" description="DUF1918" evidence="2">
    <location>
        <begin position="24"/>
        <end position="80"/>
    </location>
</feature>
<reference evidence="3 4" key="1">
    <citation type="journal article" date="2007" name="Genome Res.">
        <title>Genome characteristics of facultatively symbiotic Frankia sp. strains reflect host range and host plant biogeography.</title>
        <authorList>
            <person name="Normand P."/>
            <person name="Lapierre P."/>
            <person name="Tisa L.S."/>
            <person name="Gogarten J.P."/>
            <person name="Alloisio N."/>
            <person name="Bagnarol E."/>
            <person name="Bassi C.A."/>
            <person name="Berry A.M."/>
            <person name="Bickhart D.M."/>
            <person name="Choisne N."/>
            <person name="Couloux A."/>
            <person name="Cournoyer B."/>
            <person name="Cruveiller S."/>
            <person name="Daubin V."/>
            <person name="Demange N."/>
            <person name="Francino M.P."/>
            <person name="Goltsman E."/>
            <person name="Huang Y."/>
            <person name="Kopp O.R."/>
            <person name="Labarre L."/>
            <person name="Lapidus A."/>
            <person name="Lavire C."/>
            <person name="Marechal J."/>
            <person name="Martinez M."/>
            <person name="Mastronunzio J.E."/>
            <person name="Mullin B.C."/>
            <person name="Niemann J."/>
            <person name="Pujic P."/>
            <person name="Rawnsley T."/>
            <person name="Rouy Z."/>
            <person name="Schenowitz C."/>
            <person name="Sellstedt A."/>
            <person name="Tavares F."/>
            <person name="Tomkins J.P."/>
            <person name="Vallenet D."/>
            <person name="Valverde C."/>
            <person name="Wall L.G."/>
            <person name="Wang Y."/>
            <person name="Medigue C."/>
            <person name="Benson D.R."/>
        </authorList>
    </citation>
    <scope>NUCLEOTIDE SEQUENCE [LARGE SCALE GENOMIC DNA]</scope>
    <source>
        <strain evidence="4">DSM 45818 / CECT 9043 / CcI3</strain>
    </source>
</reference>
<dbReference type="eggNOG" id="COG2905">
    <property type="taxonomic scope" value="Bacteria"/>
</dbReference>
<evidence type="ECO:0000313" key="4">
    <source>
        <dbReference type="Proteomes" id="UP000001937"/>
    </source>
</evidence>
<dbReference type="HOGENOM" id="CLU_172512_1_1_11"/>
<dbReference type="PhylomeDB" id="Q2J4J4"/>
<feature type="compositionally biased region" description="Polar residues" evidence="1">
    <location>
        <begin position="1"/>
        <end position="10"/>
    </location>
</feature>
<organism evidence="3 4">
    <name type="scientific">Frankia casuarinae (strain DSM 45818 / CECT 9043 / HFP020203 / CcI3)</name>
    <dbReference type="NCBI Taxonomy" id="106370"/>
    <lineage>
        <taxon>Bacteria</taxon>
        <taxon>Bacillati</taxon>
        <taxon>Actinomycetota</taxon>
        <taxon>Actinomycetes</taxon>
        <taxon>Frankiales</taxon>
        <taxon>Frankiaceae</taxon>
        <taxon>Frankia</taxon>
    </lineage>
</organism>
<proteinExistence type="predicted"/>
<dbReference type="AlphaFoldDB" id="Q2J4J4"/>